<dbReference type="EMBL" id="LSRX01000056">
    <property type="protein sequence ID" value="OLQ11656.1"/>
    <property type="molecule type" value="Genomic_DNA"/>
</dbReference>
<feature type="transmembrane region" description="Helical" evidence="4">
    <location>
        <begin position="648"/>
        <end position="667"/>
    </location>
</feature>
<proteinExistence type="predicted"/>
<dbReference type="InterPro" id="IPR006652">
    <property type="entry name" value="Kelch_1"/>
</dbReference>
<evidence type="ECO:0000256" key="3">
    <source>
        <dbReference type="SAM" id="MobiDB-lite"/>
    </source>
</evidence>
<dbReference type="Pfam" id="PF01344">
    <property type="entry name" value="Kelch_1"/>
    <property type="match status" value="2"/>
</dbReference>
<feature type="transmembrane region" description="Helical" evidence="4">
    <location>
        <begin position="679"/>
        <end position="696"/>
    </location>
</feature>
<feature type="transmembrane region" description="Helical" evidence="4">
    <location>
        <begin position="570"/>
        <end position="590"/>
    </location>
</feature>
<accession>A0A1Q9EW43</accession>
<sequence length="780" mass="84384">MADESLETIQQLRAAIEEQGREIQRLLQRHTQLEQQLHGLDRQGQVLQPPEAPKSDLRSNGPRLSLESVKSATPAKAGALPPVAEPLSKRLAKAMPQLRESQQSAQSAQPKLGRDACMAAINLLDDLPEEAIDEDRLDNEDDDIEVQMDVENSRVGPPTSFTATFRSWDSLATLLQSAGFRTTMATAFTCLELSRAVKDAAFAFRQWFPSRVLVMGGVSTNPVNSLSSTEVFDPRHGSWEAGPSLLEPRGHAAVVCSAGVVYVIGGKDGHRALASVEEYCAEMHVWRSAPALATPRWDAAARQLGSQVFVMGGCSDTETLRSCEKLPSSTTGDRCWQTAPPLIQRRAHSAAAVLDGALFVMGVRLRVVVGGWLLRPPQLPQRQKIVALRSSEDSEGSYGSREIPCLSMRALVVGEGMRWTERRRPKSFDDAQFHRRNMKNLWKWIFNQWWIMTIGWYFCAVAVVVAVKREKHKSMLTCVANLAIGWPLVAPLACWKGLRNLRVHFSKVMAIAVLAGLERNLTNSSLYKIGGSLKTALHGFNVPLAFLMAALCGVDELGRSCLLGCGCGNNLLLTLALVLIAAGSIVTAAIGDGSGGSWHGDLLGVFLQVASSVAYALKFAVAKMLFNSGDPNAAGVDPGSLPPSKDQIAFVVNPVTGLMSLLFLPFFESNFALPSVDSAVVVGICATGILVFELLLTELTSPLTVSVLGVMHNVVIVVFFTLMGERMSTGQVAGFTVSTAGAICYACARKRQAKRGGLLTSRSEEMQRANSGVEEGMEEL</sequence>
<keyword evidence="1" id="KW-0880">Kelch repeat</keyword>
<keyword evidence="4" id="KW-0812">Transmembrane</keyword>
<keyword evidence="6" id="KW-1185">Reference proteome</keyword>
<dbReference type="PANTHER" id="PTHR46260:SF3">
    <property type="entry name" value="RING-TYPE DOMAIN-CONTAINING PROTEIN"/>
    <property type="match status" value="1"/>
</dbReference>
<dbReference type="Gene3D" id="2.120.10.80">
    <property type="entry name" value="Kelch-type beta propeller"/>
    <property type="match status" value="1"/>
</dbReference>
<evidence type="ECO:0000256" key="2">
    <source>
        <dbReference type="ARBA" id="ARBA00022737"/>
    </source>
</evidence>
<feature type="transmembrane region" description="Helical" evidence="4">
    <location>
        <begin position="602"/>
        <end position="621"/>
    </location>
</feature>
<comment type="caution">
    <text evidence="5">The sequence shown here is derived from an EMBL/GenBank/DDBJ whole genome shotgun (WGS) entry which is preliminary data.</text>
</comment>
<dbReference type="Proteomes" id="UP000186817">
    <property type="component" value="Unassembled WGS sequence"/>
</dbReference>
<evidence type="ECO:0000256" key="1">
    <source>
        <dbReference type="ARBA" id="ARBA00022441"/>
    </source>
</evidence>
<protein>
    <submittedName>
        <fullName evidence="5">Gigaxonin</fullName>
    </submittedName>
</protein>
<dbReference type="InterPro" id="IPR015915">
    <property type="entry name" value="Kelch-typ_b-propeller"/>
</dbReference>
<organism evidence="5 6">
    <name type="scientific">Symbiodinium microadriaticum</name>
    <name type="common">Dinoflagellate</name>
    <name type="synonym">Zooxanthella microadriatica</name>
    <dbReference type="NCBI Taxonomy" id="2951"/>
    <lineage>
        <taxon>Eukaryota</taxon>
        <taxon>Sar</taxon>
        <taxon>Alveolata</taxon>
        <taxon>Dinophyceae</taxon>
        <taxon>Suessiales</taxon>
        <taxon>Symbiodiniaceae</taxon>
        <taxon>Symbiodinium</taxon>
    </lineage>
</organism>
<keyword evidence="4" id="KW-1133">Transmembrane helix</keyword>
<dbReference type="InterPro" id="IPR051746">
    <property type="entry name" value="Kelch_domain_containing_8"/>
</dbReference>
<feature type="transmembrane region" description="Helical" evidence="4">
    <location>
        <begin position="444"/>
        <end position="467"/>
    </location>
</feature>
<evidence type="ECO:0000313" key="6">
    <source>
        <dbReference type="Proteomes" id="UP000186817"/>
    </source>
</evidence>
<reference evidence="5 6" key="1">
    <citation type="submission" date="2016-02" db="EMBL/GenBank/DDBJ databases">
        <title>Genome analysis of coral dinoflagellate symbionts highlights evolutionary adaptations to a symbiotic lifestyle.</title>
        <authorList>
            <person name="Aranda M."/>
            <person name="Li Y."/>
            <person name="Liew Y.J."/>
            <person name="Baumgarten S."/>
            <person name="Simakov O."/>
            <person name="Wilson M."/>
            <person name="Piel J."/>
            <person name="Ashoor H."/>
            <person name="Bougouffa S."/>
            <person name="Bajic V.B."/>
            <person name="Ryu T."/>
            <person name="Ravasi T."/>
            <person name="Bayer T."/>
            <person name="Micklem G."/>
            <person name="Kim H."/>
            <person name="Bhak J."/>
            <person name="Lajeunesse T.C."/>
            <person name="Voolstra C.R."/>
        </authorList>
    </citation>
    <scope>NUCLEOTIDE SEQUENCE [LARGE SCALE GENOMIC DNA]</scope>
    <source>
        <strain evidence="5 6">CCMP2467</strain>
    </source>
</reference>
<keyword evidence="2" id="KW-0677">Repeat</keyword>
<name>A0A1Q9EW43_SYMMI</name>
<dbReference type="SMART" id="SM00612">
    <property type="entry name" value="Kelch"/>
    <property type="match status" value="3"/>
</dbReference>
<evidence type="ECO:0000313" key="5">
    <source>
        <dbReference type="EMBL" id="OLQ11656.1"/>
    </source>
</evidence>
<evidence type="ECO:0000256" key="4">
    <source>
        <dbReference type="SAM" id="Phobius"/>
    </source>
</evidence>
<dbReference type="OrthoDB" id="45365at2759"/>
<feature type="transmembrane region" description="Helical" evidence="4">
    <location>
        <begin position="729"/>
        <end position="748"/>
    </location>
</feature>
<feature type="region of interest" description="Disordered" evidence="3">
    <location>
        <begin position="40"/>
        <end position="62"/>
    </location>
</feature>
<gene>
    <name evidence="5" type="primary">Gan</name>
    <name evidence="5" type="ORF">AK812_SmicGene4506</name>
</gene>
<feature type="transmembrane region" description="Helical" evidence="4">
    <location>
        <begin position="703"/>
        <end position="723"/>
    </location>
</feature>
<dbReference type="PANTHER" id="PTHR46260">
    <property type="entry name" value="RING-TYPE DOMAIN-CONTAINING PROTEIN"/>
    <property type="match status" value="1"/>
</dbReference>
<keyword evidence="4" id="KW-0472">Membrane</keyword>
<dbReference type="AlphaFoldDB" id="A0A1Q9EW43"/>
<dbReference type="SUPFAM" id="SSF117281">
    <property type="entry name" value="Kelch motif"/>
    <property type="match status" value="1"/>
</dbReference>